<accession>A0AAV5SZ88</accession>
<evidence type="ECO:0000313" key="2">
    <source>
        <dbReference type="EMBL" id="GMS86639.1"/>
    </source>
</evidence>
<proteinExistence type="predicted"/>
<reference evidence="2" key="1">
    <citation type="submission" date="2023-10" db="EMBL/GenBank/DDBJ databases">
        <title>Genome assembly of Pristionchus species.</title>
        <authorList>
            <person name="Yoshida K."/>
            <person name="Sommer R.J."/>
        </authorList>
    </citation>
    <scope>NUCLEOTIDE SEQUENCE</scope>
    <source>
        <strain evidence="2">RS0144</strain>
    </source>
</reference>
<keyword evidence="1" id="KW-1133">Transmembrane helix</keyword>
<dbReference type="AlphaFoldDB" id="A0AAV5SZ88"/>
<evidence type="ECO:0000313" key="3">
    <source>
        <dbReference type="Proteomes" id="UP001432027"/>
    </source>
</evidence>
<evidence type="ECO:0000256" key="1">
    <source>
        <dbReference type="SAM" id="Phobius"/>
    </source>
</evidence>
<dbReference type="EMBL" id="BTSX01000002">
    <property type="protein sequence ID" value="GMS86639.1"/>
    <property type="molecule type" value="Genomic_DNA"/>
</dbReference>
<sequence>IPQLPVDMMAKSVGGDRCSAVGITNLKIALCLPASCEKDPNIARILAKVTNDTARICEFSCVGAKEEPNTFFYLFNVVFISLLAIIIAASIRDFISRKYGLESQLRDRTVWKIVTSFSAPRNY</sequence>
<name>A0AAV5SZ88_9BILA</name>
<feature type="transmembrane region" description="Helical" evidence="1">
    <location>
        <begin position="71"/>
        <end position="91"/>
    </location>
</feature>
<dbReference type="Proteomes" id="UP001432027">
    <property type="component" value="Unassembled WGS sequence"/>
</dbReference>
<organism evidence="2 3">
    <name type="scientific">Pristionchus entomophagus</name>
    <dbReference type="NCBI Taxonomy" id="358040"/>
    <lineage>
        <taxon>Eukaryota</taxon>
        <taxon>Metazoa</taxon>
        <taxon>Ecdysozoa</taxon>
        <taxon>Nematoda</taxon>
        <taxon>Chromadorea</taxon>
        <taxon>Rhabditida</taxon>
        <taxon>Rhabditina</taxon>
        <taxon>Diplogasteromorpha</taxon>
        <taxon>Diplogasteroidea</taxon>
        <taxon>Neodiplogasteridae</taxon>
        <taxon>Pristionchus</taxon>
    </lineage>
</organism>
<feature type="non-terminal residue" evidence="2">
    <location>
        <position position="1"/>
    </location>
</feature>
<keyword evidence="3" id="KW-1185">Reference proteome</keyword>
<protein>
    <submittedName>
        <fullName evidence="2">Uncharacterized protein</fullName>
    </submittedName>
</protein>
<gene>
    <name evidence="2" type="ORF">PENTCL1PPCAC_8814</name>
</gene>
<keyword evidence="1" id="KW-0472">Membrane</keyword>
<comment type="caution">
    <text evidence="2">The sequence shown here is derived from an EMBL/GenBank/DDBJ whole genome shotgun (WGS) entry which is preliminary data.</text>
</comment>
<keyword evidence="1" id="KW-0812">Transmembrane</keyword>